<proteinExistence type="predicted"/>
<keyword evidence="1" id="KW-0812">Transmembrane</keyword>
<evidence type="ECO:0000313" key="3">
    <source>
        <dbReference type="EMBL" id="KRX19145.1"/>
    </source>
</evidence>
<feature type="transmembrane region" description="Helical" evidence="1">
    <location>
        <begin position="43"/>
        <end position="65"/>
    </location>
</feature>
<evidence type="ECO:0000256" key="1">
    <source>
        <dbReference type="SAM" id="Phobius"/>
    </source>
</evidence>
<keyword evidence="1" id="KW-1133">Transmembrane helix</keyword>
<evidence type="ECO:0000313" key="4">
    <source>
        <dbReference type="Proteomes" id="UP000054630"/>
    </source>
</evidence>
<dbReference type="EMBL" id="JYDL01000063">
    <property type="protein sequence ID" value="KRX19145.1"/>
    <property type="molecule type" value="Genomic_DNA"/>
</dbReference>
<comment type="caution">
    <text evidence="3">The sequence shown here is derived from an EMBL/GenBank/DDBJ whole genome shotgun (WGS) entry which is preliminary data.</text>
</comment>
<dbReference type="Proteomes" id="UP000054630">
    <property type="component" value="Unassembled WGS sequence"/>
</dbReference>
<dbReference type="EMBL" id="JYDL01000074">
    <property type="protein sequence ID" value="KRX18339.1"/>
    <property type="molecule type" value="Genomic_DNA"/>
</dbReference>
<evidence type="ECO:0000313" key="2">
    <source>
        <dbReference type="EMBL" id="KRX18339.1"/>
    </source>
</evidence>
<accession>A0A0V0RXE8</accession>
<sequence>MSPSKVGNFGIGLVELVLGLLFLAGSWVISADDGVSAAASRSWAWRCMVLSLSISSLNSIIAASLSSSGMPSRSRLPGGWLLCPLVQCKALAVDPSNTSVPIPRRRTLWFGSLDWPGFLSGYLWEMFDC</sequence>
<protein>
    <submittedName>
        <fullName evidence="3">Uncharacterized protein</fullName>
    </submittedName>
</protein>
<keyword evidence="4" id="KW-1185">Reference proteome</keyword>
<name>A0A0V0RXE8_9BILA</name>
<feature type="transmembrane region" description="Helical" evidence="1">
    <location>
        <begin position="12"/>
        <end position="31"/>
    </location>
</feature>
<organism evidence="3 4">
    <name type="scientific">Trichinella nelsoni</name>
    <dbReference type="NCBI Taxonomy" id="6336"/>
    <lineage>
        <taxon>Eukaryota</taxon>
        <taxon>Metazoa</taxon>
        <taxon>Ecdysozoa</taxon>
        <taxon>Nematoda</taxon>
        <taxon>Enoplea</taxon>
        <taxon>Dorylaimia</taxon>
        <taxon>Trichinellida</taxon>
        <taxon>Trichinellidae</taxon>
        <taxon>Trichinella</taxon>
    </lineage>
</organism>
<reference evidence="3 4" key="1">
    <citation type="submission" date="2015-01" db="EMBL/GenBank/DDBJ databases">
        <title>Evolution of Trichinella species and genotypes.</title>
        <authorList>
            <person name="Korhonen P.K."/>
            <person name="Edoardo P."/>
            <person name="Giuseppe L.R."/>
            <person name="Gasser R.B."/>
        </authorList>
    </citation>
    <scope>NUCLEOTIDE SEQUENCE [LARGE SCALE GENOMIC DNA]</scope>
    <source>
        <strain evidence="3">ISS37</strain>
    </source>
</reference>
<keyword evidence="1" id="KW-0472">Membrane</keyword>
<gene>
    <name evidence="3" type="ORF">T07_13229</name>
    <name evidence="2" type="ORF">T07_3040</name>
</gene>
<dbReference type="AlphaFoldDB" id="A0A0V0RXE8"/>